<dbReference type="GeneID" id="103543725"/>
<dbReference type="RefSeq" id="XP_070459568.1">
    <property type="nucleotide sequence ID" value="XM_070603467.1"/>
</dbReference>
<dbReference type="Proteomes" id="UP001652662">
    <property type="component" value="Chromosome X"/>
</dbReference>
<organism evidence="3 4">
    <name type="scientific">Equus przewalskii</name>
    <name type="common">Przewalski's horse</name>
    <name type="synonym">Equus caballus przewalskii</name>
    <dbReference type="NCBI Taxonomy" id="9798"/>
    <lineage>
        <taxon>Eukaryota</taxon>
        <taxon>Metazoa</taxon>
        <taxon>Chordata</taxon>
        <taxon>Craniata</taxon>
        <taxon>Vertebrata</taxon>
        <taxon>Euteleostomi</taxon>
        <taxon>Mammalia</taxon>
        <taxon>Eutheria</taxon>
        <taxon>Laurasiatheria</taxon>
        <taxon>Perissodactyla</taxon>
        <taxon>Equidae</taxon>
        <taxon>Equus</taxon>
    </lineage>
</organism>
<evidence type="ECO:0000256" key="1">
    <source>
        <dbReference type="ARBA" id="ARBA00010954"/>
    </source>
</evidence>
<sequence length="511" mass="57628">MPNIEETVLQSDSSEAEGEVQKPKTPGQSQENKSFCSDSHRPERQPEVLSVTELIETISKVSKLSIAHEIVVNKDFYLEESVLPPNSLEGRFVDTVYKAFWDHLKEQLLSTPPDFTCALKLLKEVKEILLSLLLPRQNRLRNEVEEALDMDLLKQEAEHGALDVPHLSNYILNLMALLCAPARDEAVRKLKSITDPVQLLRGIFHVLGLMKMDMVNYTIRSLRPYLKEHSVQYERAKFQELLDRQPNLLECTTKWLTKAAADITPPSSSSPDSPGSSTMACALPNWAADNSELPSPTIVLYQGYLNLLLSDSDKEEFPETLLMDRIRLQEMESQLRQLTILTSVLLVARSFSGNVLFNSPEFVDKLKCITKALTEEFNSRPEEAMLSVSEQVSLEIQQGLKSMGLSALSSKNTASLTGQLQNIAKKENRVRTIIDQRIRLFLKCCLVRGMQESLLDFPGGLILIKGELADLGWKFVNLMRHNQQVYSPYYAEILKNIIPPAQAGETEVECL</sequence>
<keyword evidence="3" id="KW-1185">Reference proteome</keyword>
<dbReference type="PANTHER" id="PTHR12832">
    <property type="entry name" value="TESTIS-SPECIFIC PROTEIN PBS13 T-COMPLEX 11"/>
    <property type="match status" value="1"/>
</dbReference>
<feature type="compositionally biased region" description="Polar residues" evidence="2">
    <location>
        <begin position="26"/>
        <end position="37"/>
    </location>
</feature>
<accession>A0ABM4N3P8</accession>
<feature type="region of interest" description="Disordered" evidence="2">
    <location>
        <begin position="1"/>
        <end position="46"/>
    </location>
</feature>
<dbReference type="Pfam" id="PF05794">
    <property type="entry name" value="Tcp11"/>
    <property type="match status" value="1"/>
</dbReference>
<gene>
    <name evidence="4" type="primary">LOC103543725</name>
</gene>
<dbReference type="PANTHER" id="PTHR12832:SF21">
    <property type="entry name" value="T-COMPLEX PROTEIN 11 X-LINKED PROTEIN 1-RELATED"/>
    <property type="match status" value="1"/>
</dbReference>
<proteinExistence type="inferred from homology"/>
<reference evidence="4" key="1">
    <citation type="submission" date="2025-08" db="UniProtKB">
        <authorList>
            <consortium name="RefSeq"/>
        </authorList>
    </citation>
    <scope>IDENTIFICATION</scope>
    <source>
        <tissue evidence="4">Blood</tissue>
    </source>
</reference>
<evidence type="ECO:0000313" key="3">
    <source>
        <dbReference type="Proteomes" id="UP001652662"/>
    </source>
</evidence>
<evidence type="ECO:0000313" key="4">
    <source>
        <dbReference type="RefSeq" id="XP_070459568.1"/>
    </source>
</evidence>
<protein>
    <submittedName>
        <fullName evidence="4">T-complex protein 11-like X-linked protein 2 isoform X1</fullName>
    </submittedName>
</protein>
<dbReference type="InterPro" id="IPR008862">
    <property type="entry name" value="Tcp11"/>
</dbReference>
<comment type="similarity">
    <text evidence="1">Belongs to the TCP11 family.</text>
</comment>
<evidence type="ECO:0000256" key="2">
    <source>
        <dbReference type="SAM" id="MobiDB-lite"/>
    </source>
</evidence>
<name>A0ABM4N3P8_EQUPR</name>